<evidence type="ECO:0008006" key="4">
    <source>
        <dbReference type="Google" id="ProtNLM"/>
    </source>
</evidence>
<dbReference type="GO" id="GO:0010027">
    <property type="term" value="P:thylakoid membrane organization"/>
    <property type="evidence" value="ECO:0007669"/>
    <property type="project" value="InterPro"/>
</dbReference>
<dbReference type="Proteomes" id="UP000008141">
    <property type="component" value="Unassembled WGS sequence"/>
</dbReference>
<accession>E1ZTZ0</accession>
<proteinExistence type="predicted"/>
<dbReference type="RefSeq" id="XP_005842823.1">
    <property type="nucleotide sequence ID" value="XM_005842761.1"/>
</dbReference>
<feature type="compositionally biased region" description="Gly residues" evidence="1">
    <location>
        <begin position="78"/>
        <end position="91"/>
    </location>
</feature>
<dbReference type="eggNOG" id="ENOG502R35U">
    <property type="taxonomic scope" value="Eukaryota"/>
</dbReference>
<dbReference type="OMA" id="RQFTEQV"/>
<dbReference type="AlphaFoldDB" id="E1ZTZ0"/>
<feature type="compositionally biased region" description="Low complexity" evidence="1">
    <location>
        <begin position="66"/>
        <end position="77"/>
    </location>
</feature>
<evidence type="ECO:0000256" key="1">
    <source>
        <dbReference type="SAM" id="MobiDB-lite"/>
    </source>
</evidence>
<feature type="region of interest" description="Disordered" evidence="1">
    <location>
        <begin position="64"/>
        <end position="91"/>
    </location>
</feature>
<reference evidence="2 3" key="1">
    <citation type="journal article" date="2010" name="Plant Cell">
        <title>The Chlorella variabilis NC64A genome reveals adaptation to photosymbiosis, coevolution with viruses, and cryptic sex.</title>
        <authorList>
            <person name="Blanc G."/>
            <person name="Duncan G."/>
            <person name="Agarkova I."/>
            <person name="Borodovsky M."/>
            <person name="Gurnon J."/>
            <person name="Kuo A."/>
            <person name="Lindquist E."/>
            <person name="Lucas S."/>
            <person name="Pangilinan J."/>
            <person name="Polle J."/>
            <person name="Salamov A."/>
            <person name="Terry A."/>
            <person name="Yamada T."/>
            <person name="Dunigan D.D."/>
            <person name="Grigoriev I.V."/>
            <person name="Claverie J.M."/>
            <person name="Van Etten J.L."/>
        </authorList>
    </citation>
    <scope>NUCLEOTIDE SEQUENCE [LARGE SCALE GENOMIC DNA]</scope>
    <source>
        <strain evidence="2 3">NC64A</strain>
    </source>
</reference>
<gene>
    <name evidence="2" type="ORF">CHLNCDRAFT_142594</name>
</gene>
<protein>
    <recommendedName>
        <fullName evidence="4">Thylakoid lumen</fullName>
    </recommendedName>
</protein>
<dbReference type="PANTHER" id="PTHR35745:SF1">
    <property type="entry name" value="OS04G0513000 PROTEIN"/>
    <property type="match status" value="1"/>
</dbReference>
<dbReference type="KEGG" id="cvr:CHLNCDRAFT_142594"/>
<dbReference type="InterPro" id="IPR040003">
    <property type="entry name" value="PG18-like"/>
</dbReference>
<evidence type="ECO:0000313" key="3">
    <source>
        <dbReference type="Proteomes" id="UP000008141"/>
    </source>
</evidence>
<dbReference type="EMBL" id="GL433876">
    <property type="protein sequence ID" value="EFN50711.1"/>
    <property type="molecule type" value="Genomic_DNA"/>
</dbReference>
<dbReference type="OrthoDB" id="511852at2759"/>
<dbReference type="STRING" id="554065.E1ZTZ0"/>
<dbReference type="InParanoid" id="E1ZTZ0"/>
<keyword evidence="3" id="KW-1185">Reference proteome</keyword>
<dbReference type="PANTHER" id="PTHR35745">
    <property type="entry name" value="BNACNNG14650D PROTEIN"/>
    <property type="match status" value="1"/>
</dbReference>
<dbReference type="GeneID" id="17350146"/>
<dbReference type="Pfam" id="PF20711">
    <property type="entry name" value="DUF6825"/>
    <property type="match status" value="1"/>
</dbReference>
<evidence type="ECO:0000313" key="2">
    <source>
        <dbReference type="EMBL" id="EFN50711.1"/>
    </source>
</evidence>
<name>E1ZTZ0_CHLVA</name>
<organism evidence="3">
    <name type="scientific">Chlorella variabilis</name>
    <name type="common">Green alga</name>
    <dbReference type="NCBI Taxonomy" id="554065"/>
    <lineage>
        <taxon>Eukaryota</taxon>
        <taxon>Viridiplantae</taxon>
        <taxon>Chlorophyta</taxon>
        <taxon>core chlorophytes</taxon>
        <taxon>Trebouxiophyceae</taxon>
        <taxon>Chlorellales</taxon>
        <taxon>Chlorellaceae</taxon>
        <taxon>Chlorella clade</taxon>
        <taxon>Chlorella</taxon>
    </lineage>
</organism>
<sequence length="134" mass="13923">MQSQESKNILEGFFIGRALAETVNERLGAALGDALAEFGKWDAETRQAIREFQEEVMERAQREMLAAAGASDASSSAAGGGSGGGSSVGLGGAAAAPDLPALVDELRAEVAATRAVVQQLKLKQQQQGQPPLKR</sequence>